<keyword evidence="5" id="KW-0575">Peroxidase</keyword>
<organism evidence="17 18">
    <name type="scientific">Petromyzon marinus</name>
    <name type="common">Sea lamprey</name>
    <dbReference type="NCBI Taxonomy" id="7757"/>
    <lineage>
        <taxon>Eukaryota</taxon>
        <taxon>Metazoa</taxon>
        <taxon>Chordata</taxon>
        <taxon>Craniata</taxon>
        <taxon>Vertebrata</taxon>
        <taxon>Cyclostomata</taxon>
        <taxon>Hyperoartia</taxon>
        <taxon>Petromyzontiformes</taxon>
        <taxon>Petromyzontidae</taxon>
        <taxon>Petromyzon</taxon>
    </lineage>
</organism>
<dbReference type="EC" id="1.11.1.24" evidence="3"/>
<dbReference type="RefSeq" id="XP_032809600.1">
    <property type="nucleotide sequence ID" value="XM_032953709.1"/>
</dbReference>
<dbReference type="PANTHER" id="PTHR10681:SF128">
    <property type="entry name" value="THIOREDOXIN-DEPENDENT PEROXIDE REDUCTASE, MITOCHONDRIAL"/>
    <property type="match status" value="1"/>
</dbReference>
<dbReference type="Gene3D" id="3.40.30.10">
    <property type="entry name" value="Glutaredoxin"/>
    <property type="match status" value="1"/>
</dbReference>
<evidence type="ECO:0000256" key="2">
    <source>
        <dbReference type="ARBA" id="ARBA00009796"/>
    </source>
</evidence>
<evidence type="ECO:0000256" key="8">
    <source>
        <dbReference type="ARBA" id="ARBA00023157"/>
    </source>
</evidence>
<evidence type="ECO:0000259" key="16">
    <source>
        <dbReference type="PROSITE" id="PS51352"/>
    </source>
</evidence>
<evidence type="ECO:0000313" key="17">
    <source>
        <dbReference type="Proteomes" id="UP001318040"/>
    </source>
</evidence>
<evidence type="ECO:0000256" key="10">
    <source>
        <dbReference type="ARBA" id="ARBA00040356"/>
    </source>
</evidence>
<gene>
    <name evidence="18" type="primary">LOC116942115</name>
</gene>
<dbReference type="InterPro" id="IPR050217">
    <property type="entry name" value="Peroxiredoxin"/>
</dbReference>
<dbReference type="KEGG" id="pmrn:116942115"/>
<feature type="region of interest" description="Disordered" evidence="15">
    <location>
        <begin position="1"/>
        <end position="24"/>
    </location>
</feature>
<comment type="similarity">
    <text evidence="2">Belongs to the peroxiredoxin family. AhpC/Prx1 subfamily.</text>
</comment>
<comment type="subcellular location">
    <subcellularLocation>
        <location evidence="1">Cytoplasm</location>
    </subcellularLocation>
</comment>
<dbReference type="GO" id="GO:0033554">
    <property type="term" value="P:cellular response to stress"/>
    <property type="evidence" value="ECO:0007669"/>
    <property type="project" value="TreeGrafter"/>
</dbReference>
<name>A0AAJ7WTP8_PETMA</name>
<keyword evidence="4" id="KW-0963">Cytoplasm</keyword>
<dbReference type="FunFam" id="3.40.30.10:FF:000002">
    <property type="entry name" value="Alkyl hydroperoxide reductase C"/>
    <property type="match status" value="1"/>
</dbReference>
<dbReference type="GO" id="GO:0006979">
    <property type="term" value="P:response to oxidative stress"/>
    <property type="evidence" value="ECO:0007669"/>
    <property type="project" value="TreeGrafter"/>
</dbReference>
<dbReference type="Proteomes" id="UP001318040">
    <property type="component" value="Chromosome 1"/>
</dbReference>
<comment type="subunit">
    <text evidence="13">Homodimer; disulfide-linked, upon oxidation. 6 homodimers assemble to form a ring-like dodecamer. Interacts with NEK6. Interacts with LRRK2. Interacts with MAP3K13. Interacts with RPS6KC1 (via PX domain).</text>
</comment>
<dbReference type="Pfam" id="PF10417">
    <property type="entry name" value="1-cysPrx_C"/>
    <property type="match status" value="1"/>
</dbReference>
<proteinExistence type="inferred from homology"/>
<evidence type="ECO:0000256" key="13">
    <source>
        <dbReference type="ARBA" id="ARBA00046731"/>
    </source>
</evidence>
<dbReference type="GO" id="GO:0005829">
    <property type="term" value="C:cytosol"/>
    <property type="evidence" value="ECO:0007669"/>
    <property type="project" value="TreeGrafter"/>
</dbReference>
<keyword evidence="6" id="KW-0049">Antioxidant</keyword>
<dbReference type="InterPro" id="IPR013766">
    <property type="entry name" value="Thioredoxin_domain"/>
</dbReference>
<evidence type="ECO:0000256" key="3">
    <source>
        <dbReference type="ARBA" id="ARBA00013017"/>
    </source>
</evidence>
<evidence type="ECO:0000256" key="14">
    <source>
        <dbReference type="ARBA" id="ARBA00049091"/>
    </source>
</evidence>
<dbReference type="GO" id="GO:0008379">
    <property type="term" value="F:thioredoxin peroxidase activity"/>
    <property type="evidence" value="ECO:0007669"/>
    <property type="project" value="TreeGrafter"/>
</dbReference>
<keyword evidence="9" id="KW-0676">Redox-active center</keyword>
<keyword evidence="7" id="KW-0560">Oxidoreductase</keyword>
<evidence type="ECO:0000256" key="15">
    <source>
        <dbReference type="SAM" id="MobiDB-lite"/>
    </source>
</evidence>
<evidence type="ECO:0000256" key="9">
    <source>
        <dbReference type="ARBA" id="ARBA00023284"/>
    </source>
</evidence>
<dbReference type="InterPro" id="IPR000866">
    <property type="entry name" value="AhpC/TSA"/>
</dbReference>
<dbReference type="InterPro" id="IPR019479">
    <property type="entry name" value="Peroxiredoxin_C"/>
</dbReference>
<dbReference type="PANTHER" id="PTHR10681">
    <property type="entry name" value="THIOREDOXIN PEROXIDASE"/>
    <property type="match status" value="1"/>
</dbReference>
<dbReference type="CDD" id="cd03015">
    <property type="entry name" value="PRX_Typ2cys"/>
    <property type="match status" value="1"/>
</dbReference>
<evidence type="ECO:0000256" key="11">
    <source>
        <dbReference type="ARBA" id="ARBA00042158"/>
    </source>
</evidence>
<evidence type="ECO:0000256" key="12">
    <source>
        <dbReference type="ARBA" id="ARBA00045559"/>
    </source>
</evidence>
<accession>A0AAJ7WTP8</accession>
<evidence type="ECO:0000256" key="7">
    <source>
        <dbReference type="ARBA" id="ARBA00023002"/>
    </source>
</evidence>
<comment type="catalytic activity">
    <reaction evidence="14">
        <text>a hydroperoxide + [thioredoxin]-dithiol = an alcohol + [thioredoxin]-disulfide + H2O</text>
        <dbReference type="Rhea" id="RHEA:62620"/>
        <dbReference type="Rhea" id="RHEA-COMP:10698"/>
        <dbReference type="Rhea" id="RHEA-COMP:10700"/>
        <dbReference type="ChEBI" id="CHEBI:15377"/>
        <dbReference type="ChEBI" id="CHEBI:29950"/>
        <dbReference type="ChEBI" id="CHEBI:30879"/>
        <dbReference type="ChEBI" id="CHEBI:35924"/>
        <dbReference type="ChEBI" id="CHEBI:50058"/>
        <dbReference type="EC" id="1.11.1.24"/>
    </reaction>
</comment>
<keyword evidence="17" id="KW-1185">Reference proteome</keyword>
<protein>
    <recommendedName>
        <fullName evidence="10">Thioredoxin-dependent peroxide reductase, mitochondrial</fullName>
        <ecNumber evidence="3">1.11.1.24</ecNumber>
    </recommendedName>
    <alternativeName>
        <fullName evidence="11">Thioredoxin-dependent peroxiredoxin 3</fullName>
    </alternativeName>
</protein>
<dbReference type="Pfam" id="PF00578">
    <property type="entry name" value="AhpC-TSA"/>
    <property type="match status" value="1"/>
</dbReference>
<evidence type="ECO:0000256" key="1">
    <source>
        <dbReference type="ARBA" id="ARBA00004496"/>
    </source>
</evidence>
<evidence type="ECO:0000256" key="4">
    <source>
        <dbReference type="ARBA" id="ARBA00022490"/>
    </source>
</evidence>
<evidence type="ECO:0000256" key="5">
    <source>
        <dbReference type="ARBA" id="ARBA00022559"/>
    </source>
</evidence>
<reference evidence="18" key="1">
    <citation type="submission" date="2025-08" db="UniProtKB">
        <authorList>
            <consortium name="RefSeq"/>
        </authorList>
    </citation>
    <scope>IDENTIFICATION</scope>
    <source>
        <tissue evidence="18">Sperm</tissue>
    </source>
</reference>
<sequence length="233" mass="25261">MDALATNPPPMSPPVSGIDSKEHPSRTCSMARLSQPAPDFSCRALMQDLAFGSVSLAQHRGRYVLLLFYPLDFSFVCPTELVEFSERAGEFCAAGCDVVASSCDSLYAHFAWVNTPRKAAGLGRVNFPILADCTGAVARAYGAYDEEAGHAYRALFLVDPKGLVRHMTVCDLPIGRSVDEALRQLHAVQFVDKHGDFCPTGWKPGGKHIKNDMKKGLEFFSDEAPSSTSSPSV</sequence>
<dbReference type="GO" id="GO:0042744">
    <property type="term" value="P:hydrogen peroxide catabolic process"/>
    <property type="evidence" value="ECO:0007669"/>
    <property type="project" value="TreeGrafter"/>
</dbReference>
<dbReference type="PROSITE" id="PS51352">
    <property type="entry name" value="THIOREDOXIN_2"/>
    <property type="match status" value="1"/>
</dbReference>
<evidence type="ECO:0000256" key="6">
    <source>
        <dbReference type="ARBA" id="ARBA00022862"/>
    </source>
</evidence>
<dbReference type="AlphaFoldDB" id="A0AAJ7WTP8"/>
<comment type="function">
    <text evidence="12">Thiol-specific peroxidase that catalyzes the reduction of hydrogen peroxide and organic hydroperoxides to water and alcohols, respectively. Plays a role in cell protection against oxidative stress by detoxifying peroxides. Acts synergistically with MAP3K13 to regulate the activation of NF-kappa-B in the cytosol. Required for the maintenance of physical strength.</text>
</comment>
<keyword evidence="8" id="KW-1015">Disulfide bond</keyword>
<dbReference type="InterPro" id="IPR036249">
    <property type="entry name" value="Thioredoxin-like_sf"/>
</dbReference>
<feature type="domain" description="Thioredoxin" evidence="16">
    <location>
        <begin position="31"/>
        <end position="190"/>
    </location>
</feature>
<evidence type="ECO:0000313" key="18">
    <source>
        <dbReference type="RefSeq" id="XP_032809600.1"/>
    </source>
</evidence>
<dbReference type="GO" id="GO:0045454">
    <property type="term" value="P:cell redox homeostasis"/>
    <property type="evidence" value="ECO:0007669"/>
    <property type="project" value="TreeGrafter"/>
</dbReference>
<dbReference type="SUPFAM" id="SSF52833">
    <property type="entry name" value="Thioredoxin-like"/>
    <property type="match status" value="1"/>
</dbReference>